<dbReference type="GO" id="GO:0008237">
    <property type="term" value="F:metallopeptidase activity"/>
    <property type="evidence" value="ECO:0007669"/>
    <property type="project" value="UniProtKB-KW"/>
</dbReference>
<reference evidence="7 8" key="1">
    <citation type="submission" date="2016-01" db="EMBL/GenBank/DDBJ databases">
        <title>Genome sequencing of Roseivirga seohaensis SW-152.</title>
        <authorList>
            <person name="Selvaratnam C."/>
            <person name="Thevarajoo S."/>
            <person name="Goh K.M."/>
            <person name="Ee R."/>
            <person name="Chan K.-G."/>
            <person name="Chong C.S."/>
        </authorList>
    </citation>
    <scope>NUCLEOTIDE SEQUENCE [LARGE SCALE GENOMIC DNA]</scope>
    <source>
        <strain evidence="7 8">SW-152</strain>
    </source>
</reference>
<dbReference type="AlphaFoldDB" id="A0A150XR88"/>
<accession>A0A150XR88</accession>
<dbReference type="GO" id="GO:0046872">
    <property type="term" value="F:metal ion binding"/>
    <property type="evidence" value="ECO:0007669"/>
    <property type="project" value="UniProtKB-KW"/>
</dbReference>
<protein>
    <recommendedName>
        <fullName evidence="6">JAB domain-containing protein</fullName>
    </recommendedName>
</protein>
<sequence length="161" mass="18546">MMEIQIEEYQIYILDSVLEIMGNYKQTDRKSPEAGGVLLGQVKNNRVYIMKVSTPSIRDRSSRTSFIRNKKVAQSIIDYEFTNSKKKTIYLGEWHTHPEKHPKPSGVDLKMIFDQYKRNNLNEPFLLLIIQGTGGLYIGFVNNNGLTGININDQFHCKCKS</sequence>
<keyword evidence="2" id="KW-0479">Metal-binding</keyword>
<dbReference type="Pfam" id="PF14464">
    <property type="entry name" value="Prok-JAB"/>
    <property type="match status" value="1"/>
</dbReference>
<keyword evidence="4" id="KW-0862">Zinc</keyword>
<dbReference type="GO" id="GO:0006508">
    <property type="term" value="P:proteolysis"/>
    <property type="evidence" value="ECO:0007669"/>
    <property type="project" value="UniProtKB-KW"/>
</dbReference>
<dbReference type="SUPFAM" id="SSF102712">
    <property type="entry name" value="JAB1/MPN domain"/>
    <property type="match status" value="1"/>
</dbReference>
<evidence type="ECO:0000256" key="4">
    <source>
        <dbReference type="ARBA" id="ARBA00022833"/>
    </source>
</evidence>
<dbReference type="Proteomes" id="UP000075663">
    <property type="component" value="Unassembled WGS sequence"/>
</dbReference>
<dbReference type="EMBL" id="LRPB01000045">
    <property type="protein sequence ID" value="KYG81236.1"/>
    <property type="molecule type" value="Genomic_DNA"/>
</dbReference>
<comment type="caution">
    <text evidence="7">The sequence shown here is derived from an EMBL/GenBank/DDBJ whole genome shotgun (WGS) entry which is preliminary data.</text>
</comment>
<evidence type="ECO:0000256" key="3">
    <source>
        <dbReference type="ARBA" id="ARBA00022801"/>
    </source>
</evidence>
<keyword evidence="1" id="KW-0645">Protease</keyword>
<evidence type="ECO:0000256" key="2">
    <source>
        <dbReference type="ARBA" id="ARBA00022723"/>
    </source>
</evidence>
<dbReference type="Gene3D" id="3.40.140.10">
    <property type="entry name" value="Cytidine Deaminase, domain 2"/>
    <property type="match status" value="1"/>
</dbReference>
<keyword evidence="3" id="KW-0378">Hydrolase</keyword>
<proteinExistence type="predicted"/>
<name>A0A150XR88_9BACT</name>
<gene>
    <name evidence="7" type="ORF">AWW67_07720</name>
</gene>
<evidence type="ECO:0000313" key="8">
    <source>
        <dbReference type="Proteomes" id="UP000075663"/>
    </source>
</evidence>
<dbReference type="RefSeq" id="WP_062302085.1">
    <property type="nucleotide sequence ID" value="NZ_LRPB01000045.1"/>
</dbReference>
<evidence type="ECO:0000256" key="5">
    <source>
        <dbReference type="ARBA" id="ARBA00023049"/>
    </source>
</evidence>
<evidence type="ECO:0000256" key="1">
    <source>
        <dbReference type="ARBA" id="ARBA00022670"/>
    </source>
</evidence>
<evidence type="ECO:0000259" key="6">
    <source>
        <dbReference type="Pfam" id="PF14464"/>
    </source>
</evidence>
<dbReference type="STRING" id="1914963.AWW67_07720"/>
<dbReference type="InterPro" id="IPR028090">
    <property type="entry name" value="JAB_dom_prok"/>
</dbReference>
<organism evidence="7 8">
    <name type="scientific">Roseivirga seohaensis</name>
    <dbReference type="NCBI Taxonomy" id="1914963"/>
    <lineage>
        <taxon>Bacteria</taxon>
        <taxon>Pseudomonadati</taxon>
        <taxon>Bacteroidota</taxon>
        <taxon>Cytophagia</taxon>
        <taxon>Cytophagales</taxon>
        <taxon>Roseivirgaceae</taxon>
        <taxon>Roseivirga</taxon>
    </lineage>
</organism>
<keyword evidence="5" id="KW-0482">Metalloprotease</keyword>
<evidence type="ECO:0000313" key="7">
    <source>
        <dbReference type="EMBL" id="KYG81236.1"/>
    </source>
</evidence>
<feature type="domain" description="JAB" evidence="6">
    <location>
        <begin position="27"/>
        <end position="130"/>
    </location>
</feature>